<dbReference type="PANTHER" id="PTHR43690:SF18">
    <property type="entry name" value="INSULIN-DEGRADING ENZYME-RELATED"/>
    <property type="match status" value="1"/>
</dbReference>
<gene>
    <name evidence="14" type="ORF">BSTOLATCC_MIC53738</name>
</gene>
<dbReference type="InterPro" id="IPR011249">
    <property type="entry name" value="Metalloenz_LuxS/M16"/>
</dbReference>
<feature type="domain" description="Peptidase M16 middle/third" evidence="12">
    <location>
        <begin position="375"/>
        <end position="648"/>
    </location>
</feature>
<comment type="caution">
    <text evidence="14">The sequence shown here is derived from an EMBL/GenBank/DDBJ whole genome shotgun (WGS) entry which is preliminary data.</text>
</comment>
<keyword evidence="9" id="KW-0732">Signal</keyword>
<feature type="domain" description="Peptidase M16 N-terminal" evidence="10">
    <location>
        <begin position="49"/>
        <end position="173"/>
    </location>
</feature>
<dbReference type="InterPro" id="IPR032632">
    <property type="entry name" value="Peptidase_M16_M"/>
</dbReference>
<dbReference type="Pfam" id="PF16187">
    <property type="entry name" value="Peptidase_M16_M"/>
    <property type="match status" value="1"/>
</dbReference>
<reference evidence="14" key="1">
    <citation type="submission" date="2021-09" db="EMBL/GenBank/DDBJ databases">
        <authorList>
            <consortium name="AG Swart"/>
            <person name="Singh M."/>
            <person name="Singh A."/>
            <person name="Seah K."/>
            <person name="Emmerich C."/>
        </authorList>
    </citation>
    <scope>NUCLEOTIDE SEQUENCE</scope>
    <source>
        <strain evidence="14">ATCC30299</strain>
    </source>
</reference>
<dbReference type="EMBL" id="CAJZBQ010000053">
    <property type="protein sequence ID" value="CAG9331674.1"/>
    <property type="molecule type" value="Genomic_DNA"/>
</dbReference>
<dbReference type="GO" id="GO:0046872">
    <property type="term" value="F:metal ion binding"/>
    <property type="evidence" value="ECO:0007669"/>
    <property type="project" value="UniProtKB-KW"/>
</dbReference>
<evidence type="ECO:0000256" key="5">
    <source>
        <dbReference type="ARBA" id="ARBA00022801"/>
    </source>
</evidence>
<dbReference type="SUPFAM" id="SSF63411">
    <property type="entry name" value="LuxS/MPP-like metallohydrolase"/>
    <property type="match status" value="4"/>
</dbReference>
<dbReference type="InterPro" id="IPR007863">
    <property type="entry name" value="Peptidase_M16_C"/>
</dbReference>
<dbReference type="Pfam" id="PF22456">
    <property type="entry name" value="PqqF-like_C_4"/>
    <property type="match status" value="1"/>
</dbReference>
<dbReference type="Proteomes" id="UP001162131">
    <property type="component" value="Unassembled WGS sequence"/>
</dbReference>
<keyword evidence="15" id="KW-1185">Reference proteome</keyword>
<dbReference type="PROSITE" id="PS00143">
    <property type="entry name" value="INSULINASE"/>
    <property type="match status" value="1"/>
</dbReference>
<dbReference type="InterPro" id="IPR050626">
    <property type="entry name" value="Peptidase_M16"/>
</dbReference>
<keyword evidence="4" id="KW-0479">Metal-binding</keyword>
<accession>A0AAU9K3V6</accession>
<comment type="cofactor">
    <cofactor evidence="1">
        <name>Zn(2+)</name>
        <dbReference type="ChEBI" id="CHEBI:29105"/>
    </cofactor>
</comment>
<dbReference type="InterPro" id="IPR001431">
    <property type="entry name" value="Pept_M16_Zn_BS"/>
</dbReference>
<evidence type="ECO:0000256" key="4">
    <source>
        <dbReference type="ARBA" id="ARBA00022723"/>
    </source>
</evidence>
<evidence type="ECO:0000256" key="2">
    <source>
        <dbReference type="ARBA" id="ARBA00007261"/>
    </source>
</evidence>
<feature type="chain" id="PRO_5043728752" evidence="9">
    <location>
        <begin position="17"/>
        <end position="905"/>
    </location>
</feature>
<evidence type="ECO:0000259" key="12">
    <source>
        <dbReference type="Pfam" id="PF16187"/>
    </source>
</evidence>
<dbReference type="InterPro" id="IPR054734">
    <property type="entry name" value="PqqF-like_C_4"/>
</dbReference>
<evidence type="ECO:0000256" key="9">
    <source>
        <dbReference type="SAM" id="SignalP"/>
    </source>
</evidence>
<organism evidence="14 15">
    <name type="scientific">Blepharisma stoltei</name>
    <dbReference type="NCBI Taxonomy" id="1481888"/>
    <lineage>
        <taxon>Eukaryota</taxon>
        <taxon>Sar</taxon>
        <taxon>Alveolata</taxon>
        <taxon>Ciliophora</taxon>
        <taxon>Postciliodesmatophora</taxon>
        <taxon>Heterotrichea</taxon>
        <taxon>Heterotrichida</taxon>
        <taxon>Blepharismidae</taxon>
        <taxon>Blepharisma</taxon>
    </lineage>
</organism>
<dbReference type="GO" id="GO:0004222">
    <property type="term" value="F:metalloendopeptidase activity"/>
    <property type="evidence" value="ECO:0007669"/>
    <property type="project" value="InterPro"/>
</dbReference>
<feature type="domain" description="Coenzyme PQQ synthesis protein F-like C-terminal lobe" evidence="13">
    <location>
        <begin position="751"/>
        <end position="807"/>
    </location>
</feature>
<proteinExistence type="inferred from homology"/>
<dbReference type="GO" id="GO:0005739">
    <property type="term" value="C:mitochondrion"/>
    <property type="evidence" value="ECO:0007669"/>
    <property type="project" value="TreeGrafter"/>
</dbReference>
<dbReference type="GO" id="GO:0043171">
    <property type="term" value="P:peptide catabolic process"/>
    <property type="evidence" value="ECO:0007669"/>
    <property type="project" value="TreeGrafter"/>
</dbReference>
<comment type="similarity">
    <text evidence="2 8">Belongs to the peptidase M16 family.</text>
</comment>
<dbReference type="GO" id="GO:0051603">
    <property type="term" value="P:proteolysis involved in protein catabolic process"/>
    <property type="evidence" value="ECO:0007669"/>
    <property type="project" value="TreeGrafter"/>
</dbReference>
<dbReference type="GO" id="GO:0005829">
    <property type="term" value="C:cytosol"/>
    <property type="evidence" value="ECO:0007669"/>
    <property type="project" value="TreeGrafter"/>
</dbReference>
<dbReference type="Pfam" id="PF00675">
    <property type="entry name" value="Peptidase_M16"/>
    <property type="match status" value="1"/>
</dbReference>
<evidence type="ECO:0000256" key="1">
    <source>
        <dbReference type="ARBA" id="ARBA00001947"/>
    </source>
</evidence>
<sequence>MTVWRLLFLIFHIVSSDDIDIPINDKNVYDYIELENGLKCVVISCAECPEAAASLSVGVGSNQDRIPGLAHFVEHMLFYSSKSYPTEDYLRTFVNSHSGDTNAYTDKEETNYYLTISNDALEECLKIFSKAFVEPIFVENAVNREIKAVNSEHDKNRYDDTWRMARLTEILAGENHPISHFATGTNKTLKGEGIVREVQKFFDDYYLAENMNLVIYGKYSVEKLLELAVEYFSDIPSGRNEFFYEKPYLEAGKIVVAPLMAEGSVMNIFWAFPSEFKNYQYQPCHFISYLLSYNGKNSVPSTLSDYITYLESYAAMTYSDFSLIEVKITLTEKGLDQWKYIAECVIAYVEQLKQLSFDELKMLWNDYSQISQLNFDYSEFSSPDDEITLISSSMHNFPKKHYVSGFTIKEKFDYKLITQTLKMMTSDNIFIVFMSSTFEKGAIFDGSALEFSSHEPYYDFDYDILQIHLTKSDNKFSVIEINKSIPSDLSILSCKDCSLSVVQLKKSDNSLQMWYKFDDSFSQPKVIISFILFSSSDSVLRDIHSELTERIISEELAMFLASGFVANIKSEYSGISVTLIGWRDKMQEFLEEVIKILSKPNLSKINAIAEYLNDQYNSASNEQAYMLAYEKLANIILEDYYTYPEKLEILENFELKDFINYLEEIQNANIDLFVYGNVLQSHAQNYKEIICSYFEPSEKNTRKYPQAVSVSGGAISIDTSISNHCIFNWYDFGYYDPTTFAILKVLSAKSSDEAFKVLRTNYQLGYAVISDVIDKFGVNILYVAVQGTYKNPPDMDEIIEIFWDDFEFLPEDMCLVDMVAENLLWKYESMEAEHEFLWTEISNGRREFEHNKSLAEKVRQVTYEDINKVLEIIRSDGADLSIQIYLQGSEPSNINVGLNYNKSKL</sequence>
<dbReference type="InterPro" id="IPR011765">
    <property type="entry name" value="Pept_M16_N"/>
</dbReference>
<evidence type="ECO:0000259" key="10">
    <source>
        <dbReference type="Pfam" id="PF00675"/>
    </source>
</evidence>
<evidence type="ECO:0000256" key="7">
    <source>
        <dbReference type="ARBA" id="ARBA00023049"/>
    </source>
</evidence>
<dbReference type="AlphaFoldDB" id="A0AAU9K3V6"/>
<keyword evidence="6" id="KW-0862">Zinc</keyword>
<keyword evidence="3" id="KW-0645">Protease</keyword>
<dbReference type="Pfam" id="PF05193">
    <property type="entry name" value="Peptidase_M16_C"/>
    <property type="match status" value="1"/>
</dbReference>
<evidence type="ECO:0000256" key="3">
    <source>
        <dbReference type="ARBA" id="ARBA00022670"/>
    </source>
</evidence>
<evidence type="ECO:0000313" key="14">
    <source>
        <dbReference type="EMBL" id="CAG9331674.1"/>
    </source>
</evidence>
<evidence type="ECO:0000259" key="11">
    <source>
        <dbReference type="Pfam" id="PF05193"/>
    </source>
</evidence>
<keyword evidence="5" id="KW-0378">Hydrolase</keyword>
<evidence type="ECO:0000313" key="15">
    <source>
        <dbReference type="Proteomes" id="UP001162131"/>
    </source>
</evidence>
<dbReference type="Gene3D" id="3.30.830.10">
    <property type="entry name" value="Metalloenzyme, LuxS/M16 peptidase-like"/>
    <property type="match status" value="4"/>
</dbReference>
<keyword evidence="7" id="KW-0482">Metalloprotease</keyword>
<name>A0AAU9K3V6_9CILI</name>
<evidence type="ECO:0000256" key="6">
    <source>
        <dbReference type="ARBA" id="ARBA00022833"/>
    </source>
</evidence>
<evidence type="ECO:0000259" key="13">
    <source>
        <dbReference type="Pfam" id="PF22456"/>
    </source>
</evidence>
<dbReference type="FunFam" id="3.30.830.10:FF:000012">
    <property type="entry name" value="Protease 3"/>
    <property type="match status" value="1"/>
</dbReference>
<feature type="domain" description="Peptidase M16 C-terminal" evidence="11">
    <location>
        <begin position="197"/>
        <end position="359"/>
    </location>
</feature>
<evidence type="ECO:0000256" key="8">
    <source>
        <dbReference type="RuleBase" id="RU004447"/>
    </source>
</evidence>
<dbReference type="PANTHER" id="PTHR43690">
    <property type="entry name" value="NARDILYSIN"/>
    <property type="match status" value="1"/>
</dbReference>
<feature type="signal peptide" evidence="9">
    <location>
        <begin position="1"/>
        <end position="16"/>
    </location>
</feature>
<protein>
    <submittedName>
        <fullName evidence="14">Uncharacterized protein</fullName>
    </submittedName>
</protein>